<organism evidence="2 3">
    <name type="scientific">Hypericibacter terrae</name>
    <dbReference type="NCBI Taxonomy" id="2602015"/>
    <lineage>
        <taxon>Bacteria</taxon>
        <taxon>Pseudomonadati</taxon>
        <taxon>Pseudomonadota</taxon>
        <taxon>Alphaproteobacteria</taxon>
        <taxon>Rhodospirillales</taxon>
        <taxon>Dongiaceae</taxon>
        <taxon>Hypericibacter</taxon>
    </lineage>
</organism>
<dbReference type="SUPFAM" id="SSF109604">
    <property type="entry name" value="HD-domain/PDEase-like"/>
    <property type="match status" value="1"/>
</dbReference>
<dbReference type="InterPro" id="IPR052567">
    <property type="entry name" value="OP_Dioxygenase"/>
</dbReference>
<gene>
    <name evidence="2" type="ORF">FRZ44_32120</name>
</gene>
<evidence type="ECO:0000313" key="2">
    <source>
        <dbReference type="EMBL" id="QEX17909.1"/>
    </source>
</evidence>
<proteinExistence type="predicted"/>
<dbReference type="KEGG" id="htq:FRZ44_32120"/>
<dbReference type="Gene3D" id="1.10.3210.10">
    <property type="entry name" value="Hypothetical protein af1432"/>
    <property type="match status" value="1"/>
</dbReference>
<dbReference type="RefSeq" id="WP_151178119.1">
    <property type="nucleotide sequence ID" value="NZ_CP042906.1"/>
</dbReference>
<dbReference type="Proteomes" id="UP000326202">
    <property type="component" value="Chromosome"/>
</dbReference>
<sequence length="184" mass="20205">MTADELLLEIKSAFERRGGETYGEGVNQTDHALQAGWLAEQAGAPRALIVASLLHDIGHLIHELPQDIAEQGIDTEHESLGSAWLSRHFGPDVTEPVRLHVEAKRYLCVAEPGYFDRLSEASVLSLRLQGGPHKPEEAAAFAAEPYAEQAVKLRHWDEEAKVLGMKTPDFAHFAPLIRASLRAG</sequence>
<dbReference type="InterPro" id="IPR017670">
    <property type="entry name" value="Phosphonate_degrad-assoc"/>
</dbReference>
<dbReference type="EMBL" id="CP042906">
    <property type="protein sequence ID" value="QEX17909.1"/>
    <property type="molecule type" value="Genomic_DNA"/>
</dbReference>
<dbReference type="PANTHER" id="PTHR40202:SF1">
    <property type="entry name" value="HD DOMAIN-CONTAINING PROTEIN"/>
    <property type="match status" value="1"/>
</dbReference>
<dbReference type="AlphaFoldDB" id="A0A5J6MKM1"/>
<protein>
    <submittedName>
        <fullName evidence="2">Phosphodiesterase</fullName>
    </submittedName>
</protein>
<reference evidence="2 3" key="1">
    <citation type="submission" date="2019-08" db="EMBL/GenBank/DDBJ databases">
        <title>Hyperibacter terrae gen. nov., sp. nov. and Hyperibacter viscosus sp. nov., two new members in the family Rhodospirillaceae isolated from the rhizosphere of Hypericum perforatum.</title>
        <authorList>
            <person name="Noviana Z."/>
        </authorList>
    </citation>
    <scope>NUCLEOTIDE SEQUENCE [LARGE SCALE GENOMIC DNA]</scope>
    <source>
        <strain evidence="2 3">R5913</strain>
    </source>
</reference>
<evidence type="ECO:0000313" key="3">
    <source>
        <dbReference type="Proteomes" id="UP000326202"/>
    </source>
</evidence>
<dbReference type="OrthoDB" id="823268at2"/>
<feature type="domain" description="HD" evidence="1">
    <location>
        <begin position="33"/>
        <end position="105"/>
    </location>
</feature>
<dbReference type="Pfam" id="PF01966">
    <property type="entry name" value="HD"/>
    <property type="match status" value="1"/>
</dbReference>
<keyword evidence="3" id="KW-1185">Reference proteome</keyword>
<evidence type="ECO:0000259" key="1">
    <source>
        <dbReference type="Pfam" id="PF01966"/>
    </source>
</evidence>
<dbReference type="InterPro" id="IPR006674">
    <property type="entry name" value="HD_domain"/>
</dbReference>
<name>A0A5J6MKM1_9PROT</name>
<dbReference type="PANTHER" id="PTHR40202">
    <property type="match status" value="1"/>
</dbReference>
<accession>A0A5J6MKM1</accession>
<dbReference type="NCBIfam" id="TIGR03276">
    <property type="entry name" value="Phn-HD"/>
    <property type="match status" value="1"/>
</dbReference>